<reference evidence="4" key="2">
    <citation type="journal article" date="2019" name="Int. J. Syst. Evol. Microbiol.">
        <title>The Global Catalogue of Microorganisms (GCM) 10K type strain sequencing project: providing services to taxonomists for standard genome sequencing and annotation.</title>
        <authorList>
            <consortium name="The Broad Institute Genomics Platform"/>
            <consortium name="The Broad Institute Genome Sequencing Center for Infectious Disease"/>
            <person name="Wu L."/>
            <person name="Ma J."/>
        </authorList>
    </citation>
    <scope>NUCLEOTIDE SEQUENCE [LARGE SCALE GENOMIC DNA]</scope>
    <source>
        <strain evidence="4">CGMCC 1.15287</strain>
    </source>
</reference>
<reference evidence="1" key="1">
    <citation type="journal article" date="2014" name="Int. J. Syst. Evol. Microbiol.">
        <title>Complete genome of a new Firmicutes species belonging to the dominant human colonic microbiota ('Ruminococcus bicirculans') reveals two chromosomes and a selective capacity to utilize plant glucans.</title>
        <authorList>
            <consortium name="NISC Comparative Sequencing Program"/>
            <person name="Wegmann U."/>
            <person name="Louis P."/>
            <person name="Goesmann A."/>
            <person name="Henrissat B."/>
            <person name="Duncan S.H."/>
            <person name="Flint H.J."/>
        </authorList>
    </citation>
    <scope>NUCLEOTIDE SEQUENCE</scope>
    <source>
        <strain evidence="1">CGMCC 1.15287</strain>
    </source>
</reference>
<keyword evidence="4" id="KW-1185">Reference proteome</keyword>
<evidence type="ECO:0000313" key="2">
    <source>
        <dbReference type="EMBL" id="MBB4107740.1"/>
    </source>
</evidence>
<evidence type="ECO:0000313" key="3">
    <source>
        <dbReference type="Proteomes" id="UP000532273"/>
    </source>
</evidence>
<dbReference type="EMBL" id="JACIEF010000002">
    <property type="protein sequence ID" value="MBB4107740.1"/>
    <property type="molecule type" value="Genomic_DNA"/>
</dbReference>
<gene>
    <name evidence="1" type="ORF">GCM10007422_09140</name>
    <name evidence="2" type="ORF">GGQ60_001721</name>
</gene>
<sequence>MSTAATVFQDAIMQVSKKFTYNKFEGRMSRYSVLQAFLDNAGMMLPESTIQKLRTAAVRTTKIPVLNAYEATLISQRSCTITPDEPTSAFKTMSWATIGFSVGITPSDSANNYIDAETNLAWQFEQGWRSVYSQLDSLGYQTLETNKTGVFPSPLYANANGAYQVPFTQKQDFYKNLPAVMLRHDFDGRIVDIANTEAMIDPVYLAAQGGQNGQNLQYQVGNIDFYRSNRVLTGADVLETHYNMPEGAIGIYNWNDWESQNKVTVHLGKGWDLISDPRYGLTWGVFYENDCQDGKFVKKWNIITDVSFLTAYSSNTDRAIIKSEILKPVVEA</sequence>
<organism evidence="2 3">
    <name type="scientific">Pedobacter zeae</name>
    <dbReference type="NCBI Taxonomy" id="1737356"/>
    <lineage>
        <taxon>Bacteria</taxon>
        <taxon>Pseudomonadati</taxon>
        <taxon>Bacteroidota</taxon>
        <taxon>Sphingobacteriia</taxon>
        <taxon>Sphingobacteriales</taxon>
        <taxon>Sphingobacteriaceae</taxon>
        <taxon>Pedobacter</taxon>
    </lineage>
</organism>
<accession>A0A7W6K9U2</accession>
<comment type="caution">
    <text evidence="2">The sequence shown here is derived from an EMBL/GenBank/DDBJ whole genome shotgun (WGS) entry which is preliminary data.</text>
</comment>
<dbReference type="AlphaFoldDB" id="A0A7W6K9U2"/>
<dbReference type="EMBL" id="BMHZ01000001">
    <property type="protein sequence ID" value="GGG97367.1"/>
    <property type="molecule type" value="Genomic_DNA"/>
</dbReference>
<proteinExistence type="predicted"/>
<evidence type="ECO:0000313" key="1">
    <source>
        <dbReference type="EMBL" id="GGG97367.1"/>
    </source>
</evidence>
<dbReference type="Proteomes" id="UP000642938">
    <property type="component" value="Unassembled WGS sequence"/>
</dbReference>
<name>A0A7W6K9U2_9SPHI</name>
<evidence type="ECO:0000313" key="4">
    <source>
        <dbReference type="Proteomes" id="UP000642938"/>
    </source>
</evidence>
<reference evidence="1" key="4">
    <citation type="submission" date="2024-05" db="EMBL/GenBank/DDBJ databases">
        <authorList>
            <person name="Sun Q."/>
            <person name="Zhou Y."/>
        </authorList>
    </citation>
    <scope>NUCLEOTIDE SEQUENCE</scope>
    <source>
        <strain evidence="1">CGMCC 1.15287</strain>
    </source>
</reference>
<evidence type="ECO:0008006" key="5">
    <source>
        <dbReference type="Google" id="ProtNLM"/>
    </source>
</evidence>
<dbReference type="RefSeq" id="WP_183762229.1">
    <property type="nucleotide sequence ID" value="NZ_BMHZ01000001.1"/>
</dbReference>
<reference evidence="2 3" key="3">
    <citation type="submission" date="2020-08" db="EMBL/GenBank/DDBJ databases">
        <title>Genomic Encyclopedia of Type Strains, Phase IV (KMG-IV): sequencing the most valuable type-strain genomes for metagenomic binning, comparative biology and taxonomic classification.</title>
        <authorList>
            <person name="Goeker M."/>
        </authorList>
    </citation>
    <scope>NUCLEOTIDE SEQUENCE [LARGE SCALE GENOMIC DNA]</scope>
    <source>
        <strain evidence="2 3">DSM 100774</strain>
    </source>
</reference>
<dbReference type="Proteomes" id="UP000532273">
    <property type="component" value="Unassembled WGS sequence"/>
</dbReference>
<protein>
    <recommendedName>
        <fullName evidence="5">Major capsid protein</fullName>
    </recommendedName>
</protein>